<reference evidence="2" key="1">
    <citation type="journal article" date="2015" name="Genome Biol. Evol.">
        <title>Organellar Genomes of White Spruce (Picea glauca): Assembly and Annotation.</title>
        <authorList>
            <person name="Jackman S.D."/>
            <person name="Warren R.L."/>
            <person name="Gibb E.A."/>
            <person name="Vandervalk B.P."/>
            <person name="Mohamadi H."/>
            <person name="Chu J."/>
            <person name="Raymond A."/>
            <person name="Pleasance S."/>
            <person name="Coope R."/>
            <person name="Wildung M.R."/>
            <person name="Ritland C.E."/>
            <person name="Bousquet J."/>
            <person name="Jones S.J."/>
            <person name="Bohlmann J."/>
            <person name="Birol I."/>
        </authorList>
    </citation>
    <scope>NUCLEOTIDE SEQUENCE [LARGE SCALE GENOMIC DNA]</scope>
    <source>
        <tissue evidence="2">Flushing bud</tissue>
    </source>
</reference>
<keyword evidence="1" id="KW-0472">Membrane</keyword>
<keyword evidence="1" id="KW-0812">Transmembrane</keyword>
<dbReference type="AlphaFoldDB" id="A0A117NHT9"/>
<gene>
    <name evidence="2" type="ORF">ABT39_MTgene4243</name>
</gene>
<keyword evidence="2" id="KW-0496">Mitochondrion</keyword>
<keyword evidence="1" id="KW-1133">Transmembrane helix</keyword>
<comment type="caution">
    <text evidence="2">The sequence shown here is derived from an EMBL/GenBank/DDBJ whole genome shotgun (WGS) entry which is preliminary data.</text>
</comment>
<protein>
    <submittedName>
        <fullName evidence="2">Uncharacterized protein</fullName>
    </submittedName>
</protein>
<dbReference type="EMBL" id="LKAM01000004">
    <property type="protein sequence ID" value="KUM48907.1"/>
    <property type="molecule type" value="Genomic_DNA"/>
</dbReference>
<proteinExistence type="predicted"/>
<accession>A0A117NHT9</accession>
<evidence type="ECO:0000256" key="1">
    <source>
        <dbReference type="SAM" id="Phobius"/>
    </source>
</evidence>
<name>A0A117NHT9_PICGL</name>
<feature type="transmembrane region" description="Helical" evidence="1">
    <location>
        <begin position="37"/>
        <end position="55"/>
    </location>
</feature>
<organism evidence="2">
    <name type="scientific">Picea glauca</name>
    <name type="common">White spruce</name>
    <name type="synonym">Pinus glauca</name>
    <dbReference type="NCBI Taxonomy" id="3330"/>
    <lineage>
        <taxon>Eukaryota</taxon>
        <taxon>Viridiplantae</taxon>
        <taxon>Streptophyta</taxon>
        <taxon>Embryophyta</taxon>
        <taxon>Tracheophyta</taxon>
        <taxon>Spermatophyta</taxon>
        <taxon>Pinopsida</taxon>
        <taxon>Pinidae</taxon>
        <taxon>Conifers I</taxon>
        <taxon>Pinales</taxon>
        <taxon>Pinaceae</taxon>
        <taxon>Picea</taxon>
    </lineage>
</organism>
<geneLocation type="mitochondrion" evidence="2"/>
<evidence type="ECO:0000313" key="2">
    <source>
        <dbReference type="EMBL" id="KUM48907.1"/>
    </source>
</evidence>
<sequence length="59" mass="6796">MAELGYNSIGFTYLSPLSWRLNSDNHIRQFLAQFSNISLPFFSFLVGWDGFILVLRPTP</sequence>